<dbReference type="RefSeq" id="WP_048117965.1">
    <property type="nucleotide sequence ID" value="NZ_CP011070.1"/>
</dbReference>
<dbReference type="EMBL" id="CP011070">
    <property type="protein sequence ID" value="AJW71660.1"/>
    <property type="molecule type" value="Genomic_DNA"/>
</dbReference>
<evidence type="ECO:0000256" key="1">
    <source>
        <dbReference type="SAM" id="Coils"/>
    </source>
</evidence>
<feature type="region of interest" description="Disordered" evidence="2">
    <location>
        <begin position="173"/>
        <end position="194"/>
    </location>
</feature>
<feature type="coiled-coil region" evidence="1">
    <location>
        <begin position="206"/>
        <end position="233"/>
    </location>
</feature>
<feature type="region of interest" description="Disordered" evidence="2">
    <location>
        <begin position="1"/>
        <end position="68"/>
    </location>
</feature>
<dbReference type="Proteomes" id="UP000032408">
    <property type="component" value="Chromosome"/>
</dbReference>
<reference evidence="4" key="1">
    <citation type="submission" date="2015-03" db="EMBL/GenBank/DDBJ databases">
        <title>Characterization of two novel Thaumarchaeota isolated from the Northern Adriatic Sea.</title>
        <authorList>
            <person name="Bayer B."/>
            <person name="Vojvoda J."/>
            <person name="Offre P."/>
            <person name="Srivastava A."/>
            <person name="Elisabeth N."/>
            <person name="Garcia J.A.L."/>
            <person name="Schleper C."/>
            <person name="Herndl G.J."/>
        </authorList>
    </citation>
    <scope>NUCLEOTIDE SEQUENCE [LARGE SCALE GENOMIC DNA]</scope>
    <source>
        <strain evidence="4">NF5</strain>
    </source>
</reference>
<organism evidence="3 4">
    <name type="scientific">Nitrosopumilus adriaticus</name>
    <dbReference type="NCBI Taxonomy" id="1580092"/>
    <lineage>
        <taxon>Archaea</taxon>
        <taxon>Nitrososphaerota</taxon>
        <taxon>Nitrososphaeria</taxon>
        <taxon>Nitrosopumilales</taxon>
        <taxon>Nitrosopumilaceae</taxon>
        <taxon>Nitrosopumilus</taxon>
    </lineage>
</organism>
<name>A0A0D5C5M1_9ARCH</name>
<evidence type="ECO:0000256" key="2">
    <source>
        <dbReference type="SAM" id="MobiDB-lite"/>
    </source>
</evidence>
<reference evidence="3 4" key="2">
    <citation type="journal article" date="2016" name="ISME J.">
        <title>Physiological and genomic characterization of two novel marine thaumarchaeal strains indicates niche differentiation.</title>
        <authorList>
            <person name="Bayer B."/>
            <person name="Vojvoda J."/>
            <person name="Offre P."/>
            <person name="Alves R.J."/>
            <person name="Elisabeth N.H."/>
            <person name="Garcia J.A."/>
            <person name="Volland J.M."/>
            <person name="Srivastava A."/>
            <person name="Schleper C."/>
            <person name="Herndl G.J."/>
        </authorList>
    </citation>
    <scope>NUCLEOTIDE SEQUENCE [LARGE SCALE GENOMIC DNA]</scope>
    <source>
        <strain evidence="3 4">NF5</strain>
    </source>
</reference>
<dbReference type="HOGENOM" id="CLU_100470_0_0_2"/>
<dbReference type="KEGG" id="nin:NADRNF5_1986"/>
<feature type="compositionally biased region" description="Basic and acidic residues" evidence="2">
    <location>
        <begin position="1"/>
        <end position="34"/>
    </location>
</feature>
<dbReference type="GeneID" id="24821146"/>
<evidence type="ECO:0000313" key="3">
    <source>
        <dbReference type="EMBL" id="AJW71660.1"/>
    </source>
</evidence>
<accession>A0A0D5C5M1</accession>
<sequence>MSEEEKKSEVETKSTETKTSPDKTENKVTDEAVAKVEIAAKAAKEAEQATKDAQIAEDEKAAEESKAAEEAILKSEAAAKAAEEAEQAVKEALAKAEAAKAEAEAAAEEEYKAIAAEVKAEASSKSDFTFKRQGEEIFRRDMGEPEFWLEKKDRFPRPILSADVQESLSREVEIPKDQTPKYKPEHVLSPEFGGVSNYERGVDSFLEETKRKLEELKNNPEATEKEIKDTQDKIIYLESLHENFYIGMNVFRTAKGGRSKIKV</sequence>
<protein>
    <submittedName>
        <fullName evidence="3">Uncharacterized protein</fullName>
    </submittedName>
</protein>
<dbReference type="AlphaFoldDB" id="A0A0D5C5M1"/>
<feature type="compositionally biased region" description="Basic and acidic residues" evidence="2">
    <location>
        <begin position="173"/>
        <end position="188"/>
    </location>
</feature>
<gene>
    <name evidence="3" type="ORF">NADRNF5_1986</name>
</gene>
<keyword evidence="4" id="KW-1185">Reference proteome</keyword>
<feature type="compositionally biased region" description="Basic and acidic residues" evidence="2">
    <location>
        <begin position="57"/>
        <end position="68"/>
    </location>
</feature>
<dbReference type="OrthoDB" id="10149at2157"/>
<proteinExistence type="predicted"/>
<evidence type="ECO:0000313" key="4">
    <source>
        <dbReference type="Proteomes" id="UP000032408"/>
    </source>
</evidence>
<keyword evidence="1" id="KW-0175">Coiled coil</keyword>